<dbReference type="InterPro" id="IPR057701">
    <property type="entry name" value="DUF7941"/>
</dbReference>
<accession>J7KJE7</accession>
<evidence type="ECO:0000313" key="2">
    <source>
        <dbReference type="Proteomes" id="UP000003802"/>
    </source>
</evidence>
<reference evidence="1 2" key="1">
    <citation type="journal article" date="2012" name="J. Virol.">
        <title>Complete Genomic Sequence of Erwinia amylovora Phage PhiEaH2.</title>
        <authorList>
            <person name="Domotor D."/>
            <person name="Becsagh P."/>
            <person name="Rakhely G."/>
            <person name="Schneider G."/>
            <person name="Kovacs T."/>
        </authorList>
    </citation>
    <scope>NUCLEOTIDE SEQUENCE [LARGE SCALE GENOMIC DNA]</scope>
</reference>
<keyword evidence="2" id="KW-1185">Reference proteome</keyword>
<protein>
    <submittedName>
        <fullName evidence="1">Putative virion structural protein</fullName>
    </submittedName>
</protein>
<organism evidence="1 2">
    <name type="scientific">Erwinia phage phiEaH2</name>
    <dbReference type="NCBI Taxonomy" id="1029988"/>
    <lineage>
        <taxon>Viruses</taxon>
        <taxon>Duplodnaviria</taxon>
        <taxon>Heunggongvirae</taxon>
        <taxon>Uroviricota</taxon>
        <taxon>Caudoviricetes</taxon>
        <taxon>Chimalliviridae</taxon>
        <taxon>Erskinevirus</taxon>
        <taxon>Erskinevirus EaH2</taxon>
    </lineage>
</organism>
<dbReference type="EMBL" id="JX316028">
    <property type="protein sequence ID" value="AFQ96617.1"/>
    <property type="molecule type" value="Genomic_DNA"/>
</dbReference>
<name>J7KJE7_9CAUD</name>
<evidence type="ECO:0000313" key="1">
    <source>
        <dbReference type="EMBL" id="AFQ96617.1"/>
    </source>
</evidence>
<dbReference type="RefSeq" id="YP_007237722.1">
    <property type="nucleotide sequence ID" value="NC_019929.1"/>
</dbReference>
<dbReference type="GeneID" id="14297233"/>
<dbReference type="Pfam" id="PF25613">
    <property type="entry name" value="DUF7941"/>
    <property type="match status" value="1"/>
</dbReference>
<sequence>MGLYNKTSLELLCQQIERDNPATAGQLDAASILVLSGPLTTGLGTSGRNARIILNGRLGNGFIGKKEFFYDRLNIGQMFKGITVVFQAEGSSKTYADLLPALNAQYGLGLAAADIANATTKLPYGYAPTQLTLTIAATSLAYTGTLSVTWSRKPVGVFPESGPGSKVMLIGDMNEGYFGVVTEAELFSPVEVLSQLNEGRTEPYGTLQAMPTSRFWYKFARDGKIFYLANYNQISIRWQELYRLGGIYETDTPDNKQFPPDGVLSRQKSVLKKKENGRDWYLSPTAPKLAGSDPWEYAGVNQTPDPGGDVARLFAKVVPSGGFATGEWDGQIINADGFWMSTTSQTSPANAYGSSMIGANQGQYNKTNFVGGWRPFLELVDVTKIALGLNPFSGVPEGVLRKPLVSISPEVTDVLLTLSDVKWEQNGALRIPLVSQTLQPLQMTTYFGWTRLLRPALVTVKHEPIRNVNQVGWTRPLRRPVAALTVDYKESTAFNLANANGELNGFK</sequence>
<dbReference type="Proteomes" id="UP000003802">
    <property type="component" value="Segment"/>
</dbReference>
<proteinExistence type="predicted"/>
<dbReference type="KEGG" id="vg:14297233"/>